<dbReference type="SUPFAM" id="SSF56436">
    <property type="entry name" value="C-type lectin-like"/>
    <property type="match status" value="2"/>
</dbReference>
<proteinExistence type="predicted"/>
<name>A0AAV4G972_9GAST</name>
<feature type="chain" id="PRO_5043954895" evidence="1">
    <location>
        <begin position="31"/>
        <end position="215"/>
    </location>
</feature>
<evidence type="ECO:0000313" key="4">
    <source>
        <dbReference type="Proteomes" id="UP000762676"/>
    </source>
</evidence>
<gene>
    <name evidence="3" type="ORF">ElyMa_005939500</name>
</gene>
<keyword evidence="4" id="KW-1185">Reference proteome</keyword>
<dbReference type="Pfam" id="PF00059">
    <property type="entry name" value="Lectin_C"/>
    <property type="match status" value="1"/>
</dbReference>
<organism evidence="3 4">
    <name type="scientific">Elysia marginata</name>
    <dbReference type="NCBI Taxonomy" id="1093978"/>
    <lineage>
        <taxon>Eukaryota</taxon>
        <taxon>Metazoa</taxon>
        <taxon>Spiralia</taxon>
        <taxon>Lophotrochozoa</taxon>
        <taxon>Mollusca</taxon>
        <taxon>Gastropoda</taxon>
        <taxon>Heterobranchia</taxon>
        <taxon>Euthyneura</taxon>
        <taxon>Panpulmonata</taxon>
        <taxon>Sacoglossa</taxon>
        <taxon>Placobranchoidea</taxon>
        <taxon>Plakobranchidae</taxon>
        <taxon>Elysia</taxon>
    </lineage>
</organism>
<reference evidence="3 4" key="1">
    <citation type="journal article" date="2021" name="Elife">
        <title>Chloroplast acquisition without the gene transfer in kleptoplastic sea slugs, Plakobranchus ocellatus.</title>
        <authorList>
            <person name="Maeda T."/>
            <person name="Takahashi S."/>
            <person name="Yoshida T."/>
            <person name="Shimamura S."/>
            <person name="Takaki Y."/>
            <person name="Nagai Y."/>
            <person name="Toyoda A."/>
            <person name="Suzuki Y."/>
            <person name="Arimoto A."/>
            <person name="Ishii H."/>
            <person name="Satoh N."/>
            <person name="Nishiyama T."/>
            <person name="Hasebe M."/>
            <person name="Maruyama T."/>
            <person name="Minagawa J."/>
            <person name="Obokata J."/>
            <person name="Shigenobu S."/>
        </authorList>
    </citation>
    <scope>NUCLEOTIDE SEQUENCE [LARGE SCALE GENOMIC DNA]</scope>
</reference>
<dbReference type="SMART" id="SM00034">
    <property type="entry name" value="CLECT"/>
    <property type="match status" value="1"/>
</dbReference>
<accession>A0AAV4G972</accession>
<protein>
    <submittedName>
        <fullName evidence="3">Mannose receptor, C type 1a</fullName>
    </submittedName>
</protein>
<evidence type="ECO:0000256" key="1">
    <source>
        <dbReference type="SAM" id="SignalP"/>
    </source>
</evidence>
<dbReference type="PANTHER" id="PTHR22803">
    <property type="entry name" value="MANNOSE, PHOSPHOLIPASE, LECTIN RECEPTOR RELATED"/>
    <property type="match status" value="1"/>
</dbReference>
<evidence type="ECO:0000313" key="3">
    <source>
        <dbReference type="EMBL" id="GFR82024.1"/>
    </source>
</evidence>
<dbReference type="InterPro" id="IPR016187">
    <property type="entry name" value="CTDL_fold"/>
</dbReference>
<keyword evidence="3" id="KW-0675">Receptor</keyword>
<feature type="non-terminal residue" evidence="3">
    <location>
        <position position="215"/>
    </location>
</feature>
<dbReference type="InterPro" id="IPR050111">
    <property type="entry name" value="C-type_lectin/snaclec_domain"/>
</dbReference>
<dbReference type="InterPro" id="IPR001304">
    <property type="entry name" value="C-type_lectin-like"/>
</dbReference>
<dbReference type="Proteomes" id="UP000762676">
    <property type="component" value="Unassembled WGS sequence"/>
</dbReference>
<dbReference type="EMBL" id="BMAT01011923">
    <property type="protein sequence ID" value="GFR82024.1"/>
    <property type="molecule type" value="Genomic_DNA"/>
</dbReference>
<evidence type="ECO:0000259" key="2">
    <source>
        <dbReference type="PROSITE" id="PS50041"/>
    </source>
</evidence>
<keyword evidence="1" id="KW-0732">Signal</keyword>
<dbReference type="AlphaFoldDB" id="A0AAV4G972"/>
<comment type="caution">
    <text evidence="3">The sequence shown here is derived from an EMBL/GenBank/DDBJ whole genome shotgun (WGS) entry which is preliminary data.</text>
</comment>
<dbReference type="InterPro" id="IPR016186">
    <property type="entry name" value="C-type_lectin-like/link_sf"/>
</dbReference>
<dbReference type="PROSITE" id="PS50041">
    <property type="entry name" value="C_TYPE_LECTIN_2"/>
    <property type="match status" value="1"/>
</dbReference>
<feature type="domain" description="C-type lectin" evidence="2">
    <location>
        <begin position="44"/>
        <end position="159"/>
    </location>
</feature>
<sequence length="215" mass="24515">MNSFIGLRVNPNIFFSIFLLCSLFIAAVETFKVQCDKSWTLSTYSGSCVRFIYEPQTDWLKARKSCQQGGADLLRVFGREMNAFIADQMVDGLASLYIGIHMYRSVFYWRDRKPNSKALYANKIGQQISYGARYVCGALTAEDDWDFVDCSYKRGYICEKGPELCPAGWVPMASSGTCIRRSEKKLTWREARQECQTDGSDLVMILNAKTNLFIK</sequence>
<dbReference type="Gene3D" id="3.10.100.10">
    <property type="entry name" value="Mannose-Binding Protein A, subunit A"/>
    <property type="match status" value="2"/>
</dbReference>
<dbReference type="CDD" id="cd00037">
    <property type="entry name" value="CLECT"/>
    <property type="match status" value="2"/>
</dbReference>
<feature type="signal peptide" evidence="1">
    <location>
        <begin position="1"/>
        <end position="30"/>
    </location>
</feature>